<dbReference type="AlphaFoldDB" id="A0A5D0R1Y7"/>
<comment type="caution">
    <text evidence="2">The sequence shown here is derived from an EMBL/GenBank/DDBJ whole genome shotgun (WGS) entry which is preliminary data.</text>
</comment>
<evidence type="ECO:0000256" key="1">
    <source>
        <dbReference type="SAM" id="Phobius"/>
    </source>
</evidence>
<keyword evidence="1" id="KW-0472">Membrane</keyword>
<keyword evidence="1" id="KW-1133">Transmembrane helix</keyword>
<protein>
    <submittedName>
        <fullName evidence="2">Uncharacterized protein</fullName>
    </submittedName>
</protein>
<name>A0A5D0R1Y7_9FLAO</name>
<keyword evidence="1" id="KW-0812">Transmembrane</keyword>
<feature type="transmembrane region" description="Helical" evidence="1">
    <location>
        <begin position="58"/>
        <end position="77"/>
    </location>
</feature>
<evidence type="ECO:0000313" key="3">
    <source>
        <dbReference type="Proteomes" id="UP000324358"/>
    </source>
</evidence>
<dbReference type="OrthoDB" id="1452530at2"/>
<gene>
    <name evidence="2" type="ORF">ES675_02850</name>
</gene>
<organism evidence="2 3">
    <name type="scientific">Bizionia algoritergicola</name>
    <dbReference type="NCBI Taxonomy" id="291187"/>
    <lineage>
        <taxon>Bacteria</taxon>
        <taxon>Pseudomonadati</taxon>
        <taxon>Bacteroidota</taxon>
        <taxon>Flavobacteriia</taxon>
        <taxon>Flavobacteriales</taxon>
        <taxon>Flavobacteriaceae</taxon>
        <taxon>Bizionia</taxon>
    </lineage>
</organism>
<evidence type="ECO:0000313" key="2">
    <source>
        <dbReference type="EMBL" id="TYB75089.1"/>
    </source>
</evidence>
<feature type="transmembrane region" description="Helical" evidence="1">
    <location>
        <begin position="34"/>
        <end position="52"/>
    </location>
</feature>
<dbReference type="RefSeq" id="WP_066254166.1">
    <property type="nucleotide sequence ID" value="NZ_VSKL01000001.1"/>
</dbReference>
<keyword evidence="3" id="KW-1185">Reference proteome</keyword>
<sequence>MNENPQNSNKPNNDSEEVDLGQLFHVIGNAFNRLIKFIASIFIAIFSVFIYTLKAVIVNIKIIVIVMLLAGILGYVLERSRPTVYSSSMLVRPYFDSKFQFVTNVGYYNALLGNRNYETIADIFEISEEEATEIAGFEIEPGPETENEKMVEYYAFLKTLDSVRRYDVSYEEFINNRSIYSGDLFKISVLAYHDNIFTKLEGGVNRAFTNDYSIKKKKKRDSLLTIQKNNIVTQLTQVDSLQKVYINVLESDSKSKAKEFNLGGESFSLGKDRSNTKEYELLEKEIVLRNQLKELQEKRVDEDVYFDVISNFQKIGEKTKKWSDRYSLLFPLFGFLLLCVIYVTRKTVKYVKNYEA</sequence>
<dbReference type="EMBL" id="VSKL01000001">
    <property type="protein sequence ID" value="TYB75089.1"/>
    <property type="molecule type" value="Genomic_DNA"/>
</dbReference>
<dbReference type="Proteomes" id="UP000324358">
    <property type="component" value="Unassembled WGS sequence"/>
</dbReference>
<feature type="transmembrane region" description="Helical" evidence="1">
    <location>
        <begin position="326"/>
        <end position="344"/>
    </location>
</feature>
<proteinExistence type="predicted"/>
<reference evidence="2 3" key="1">
    <citation type="submission" date="2019-08" db="EMBL/GenBank/DDBJ databases">
        <title>Genomes of Antarctic Bizionia species.</title>
        <authorList>
            <person name="Bowman J.P."/>
        </authorList>
    </citation>
    <scope>NUCLEOTIDE SEQUENCE [LARGE SCALE GENOMIC DNA]</scope>
    <source>
        <strain evidence="2 3">APA-1</strain>
    </source>
</reference>
<accession>A0A5D0R1Y7</accession>